<dbReference type="PANTHER" id="PTHR40940">
    <property type="entry name" value="PROTEIN BATD-RELATED"/>
    <property type="match status" value="1"/>
</dbReference>
<protein>
    <submittedName>
        <fullName evidence="4">Oxygen tolerance</fullName>
    </submittedName>
</protein>
<keyword evidence="2" id="KW-1133">Transmembrane helix</keyword>
<dbReference type="OrthoDB" id="5293418at2"/>
<evidence type="ECO:0000256" key="1">
    <source>
        <dbReference type="SAM" id="MobiDB-lite"/>
    </source>
</evidence>
<dbReference type="STRING" id="355243.SAMN03080615_02261"/>
<evidence type="ECO:0000256" key="2">
    <source>
        <dbReference type="SAM" id="Phobius"/>
    </source>
</evidence>
<dbReference type="AlphaFoldDB" id="A0A1H9HWC0"/>
<feature type="transmembrane region" description="Helical" evidence="2">
    <location>
        <begin position="505"/>
        <end position="523"/>
    </location>
</feature>
<dbReference type="Proteomes" id="UP000198749">
    <property type="component" value="Unassembled WGS sequence"/>
</dbReference>
<keyword evidence="2" id="KW-0812">Transmembrane</keyword>
<name>A0A1H9HWC0_9GAMM</name>
<feature type="domain" description="DUF7939" evidence="3">
    <location>
        <begin position="571"/>
        <end position="656"/>
    </location>
</feature>
<dbReference type="PANTHER" id="PTHR40940:SF1">
    <property type="entry name" value="PROTEIN BATD"/>
    <property type="match status" value="1"/>
</dbReference>
<keyword evidence="2" id="KW-0472">Membrane</keyword>
<sequence>MASCVILLPLQAGCQHIRVVPPSVGSAKGHNNRVMRLTQRLRFISLKVILLQHFSVMLLRLQRWCDSRPAGSVNKMTMNTDCINKPSGAGQSPEINLLMSQMFHLTRSLITGLIILASSPVWAQLNVFPDRFSITEGETIQLTVEIDQRTSSRPDFSPLTKDFHFLGSKQMTVSSYANGANQNITRWKILLRPRRAGDLQIPALQLNNEYSQPQLITVEGVAGAAALISSDSFLESSVDSYEVYQGSQLLYSVRLFHLEELPPMSTLSELTIPGTKTVPLGDKQQYSRQMKGQTYQVTEQSYAIFPDQTGPLTIPAAHFSAGPGTPELTTDPISIDVLPRVSQTIRGYWLPASKITLEDLTEADNNLVLGESQLRTLRISAEGLMAEQLPALMPLRNELARINVEDVSLEQKLTAKGVVSSRTETLRITPAERGEVTLPEIIIPWWNINQDQSEKVRLAQVILRVAPPSPAPATPPAVEAVAEKSAMVAPNIPSEDKPDYSSIRILVWLLTAITIISSLGWLYSYSAQRRKKFDIGDFDISSADKNPLPNSLSQQPMAEAGASQAKPQDDEQNAFDKAIQACDRDIPLEARLLILDWARLFWPNSQFTDSLHLSEINNSKTLELLLIDMESYISGAETGQWSGDLLAQALRHIRESQLRKRQR</sequence>
<dbReference type="Pfam" id="PF13584">
    <property type="entry name" value="BatD"/>
    <property type="match status" value="2"/>
</dbReference>
<feature type="region of interest" description="Disordered" evidence="1">
    <location>
        <begin position="546"/>
        <end position="572"/>
    </location>
</feature>
<keyword evidence="5" id="KW-1185">Reference proteome</keyword>
<proteinExistence type="predicted"/>
<gene>
    <name evidence="4" type="ORF">SAMN03080615_02261</name>
</gene>
<organism evidence="4 5">
    <name type="scientific">Amphritea atlantica</name>
    <dbReference type="NCBI Taxonomy" id="355243"/>
    <lineage>
        <taxon>Bacteria</taxon>
        <taxon>Pseudomonadati</taxon>
        <taxon>Pseudomonadota</taxon>
        <taxon>Gammaproteobacteria</taxon>
        <taxon>Oceanospirillales</taxon>
        <taxon>Oceanospirillaceae</taxon>
        <taxon>Amphritea</taxon>
    </lineage>
</organism>
<dbReference type="InterPro" id="IPR057699">
    <property type="entry name" value="DUF7939"/>
</dbReference>
<dbReference type="InterPro" id="IPR025738">
    <property type="entry name" value="BatD"/>
</dbReference>
<evidence type="ECO:0000313" key="5">
    <source>
        <dbReference type="Proteomes" id="UP000198749"/>
    </source>
</evidence>
<dbReference type="EMBL" id="FOGB01000006">
    <property type="protein sequence ID" value="SEQ66567.1"/>
    <property type="molecule type" value="Genomic_DNA"/>
</dbReference>
<evidence type="ECO:0000259" key="3">
    <source>
        <dbReference type="Pfam" id="PF25607"/>
    </source>
</evidence>
<dbReference type="Pfam" id="PF25607">
    <property type="entry name" value="DUF7939"/>
    <property type="match status" value="1"/>
</dbReference>
<reference evidence="5" key="1">
    <citation type="submission" date="2016-10" db="EMBL/GenBank/DDBJ databases">
        <authorList>
            <person name="Varghese N."/>
            <person name="Submissions S."/>
        </authorList>
    </citation>
    <scope>NUCLEOTIDE SEQUENCE [LARGE SCALE GENOMIC DNA]</scope>
    <source>
        <strain evidence="5">DSM 18887</strain>
    </source>
</reference>
<evidence type="ECO:0000313" key="4">
    <source>
        <dbReference type="EMBL" id="SEQ66567.1"/>
    </source>
</evidence>
<accession>A0A1H9HWC0</accession>